<reference evidence="2" key="1">
    <citation type="submission" date="2016-04" db="EMBL/GenBank/DDBJ databases">
        <authorList>
            <person name="Guldener U."/>
            <person name="Guldener U."/>
        </authorList>
    </citation>
    <scope>NUCLEOTIDE SEQUENCE [LARGE SCALE GENOMIC DNA]</scope>
    <source>
        <strain evidence="2">UB2112</strain>
    </source>
</reference>
<proteinExistence type="predicted"/>
<dbReference type="EMBL" id="LT558121">
    <property type="protein sequence ID" value="SAM81763.1"/>
    <property type="molecule type" value="Genomic_DNA"/>
</dbReference>
<sequence length="150" mass="16305">MTAVGVTKQVLARSTMYEDGLILSLDGLLSSTNATCRKAKLKNTCAMPASLSIGASEQPKQGRAMPSAGADQIPHLTTFSRSHYPTVLLCTDDSKQRRNRLLASSLLRQACQHKPPLHHRVLHACLTVLLDSDRQTADFTASSMRSTAEK</sequence>
<evidence type="ECO:0000313" key="2">
    <source>
        <dbReference type="Proteomes" id="UP000179920"/>
    </source>
</evidence>
<dbReference type="AlphaFoldDB" id="A0A1K0H608"/>
<gene>
    <name evidence="1" type="ORF">UBRO_20614</name>
</gene>
<dbReference type="Proteomes" id="UP000179920">
    <property type="component" value="Chromosome V"/>
</dbReference>
<name>A0A1K0H608_9BASI</name>
<accession>A0A1K0H608</accession>
<organism evidence="1 2">
    <name type="scientific">Ustilago bromivora</name>
    <dbReference type="NCBI Taxonomy" id="307758"/>
    <lineage>
        <taxon>Eukaryota</taxon>
        <taxon>Fungi</taxon>
        <taxon>Dikarya</taxon>
        <taxon>Basidiomycota</taxon>
        <taxon>Ustilaginomycotina</taxon>
        <taxon>Ustilaginomycetes</taxon>
        <taxon>Ustilaginales</taxon>
        <taxon>Ustilaginaceae</taxon>
        <taxon>Ustilago</taxon>
    </lineage>
</organism>
<protein>
    <submittedName>
        <fullName evidence="1">Uncharacterized protein</fullName>
    </submittedName>
</protein>
<evidence type="ECO:0000313" key="1">
    <source>
        <dbReference type="EMBL" id="SAM81763.1"/>
    </source>
</evidence>